<protein>
    <recommendedName>
        <fullName evidence="3">Hydrolase</fullName>
    </recommendedName>
</protein>
<dbReference type="PANTHER" id="PTHR43434">
    <property type="entry name" value="PHOSPHOGLYCOLATE PHOSPHATASE"/>
    <property type="match status" value="1"/>
</dbReference>
<dbReference type="OrthoDB" id="2081981at2"/>
<dbReference type="PANTHER" id="PTHR43434:SF1">
    <property type="entry name" value="PHOSPHOGLYCOLATE PHOSPHATASE"/>
    <property type="match status" value="1"/>
</dbReference>
<dbReference type="GO" id="GO:0008967">
    <property type="term" value="F:phosphoglycolate phosphatase activity"/>
    <property type="evidence" value="ECO:0007669"/>
    <property type="project" value="TreeGrafter"/>
</dbReference>
<dbReference type="InterPro" id="IPR023214">
    <property type="entry name" value="HAD_sf"/>
</dbReference>
<keyword evidence="2" id="KW-1185">Reference proteome</keyword>
<dbReference type="SFLD" id="SFLDG01129">
    <property type="entry name" value="C1.5:_HAD__Beta-PGM__Phosphata"/>
    <property type="match status" value="1"/>
</dbReference>
<dbReference type="SFLD" id="SFLDS00003">
    <property type="entry name" value="Haloacid_Dehalogenase"/>
    <property type="match status" value="1"/>
</dbReference>
<comment type="caution">
    <text evidence="1">The sequence shown here is derived from an EMBL/GenBank/DDBJ whole genome shotgun (WGS) entry which is preliminary data.</text>
</comment>
<organism evidence="1 2">
    <name type="scientific">Parageobacillus caldoxylosilyticus NBRC 107762</name>
    <dbReference type="NCBI Taxonomy" id="1220594"/>
    <lineage>
        <taxon>Bacteria</taxon>
        <taxon>Bacillati</taxon>
        <taxon>Bacillota</taxon>
        <taxon>Bacilli</taxon>
        <taxon>Bacillales</taxon>
        <taxon>Anoxybacillaceae</taxon>
        <taxon>Saccharococcus</taxon>
    </lineage>
</organism>
<accession>A0A023DFR6</accession>
<dbReference type="AlphaFoldDB" id="A0A023DFR6"/>
<dbReference type="Gene3D" id="3.40.50.1000">
    <property type="entry name" value="HAD superfamily/HAD-like"/>
    <property type="match status" value="1"/>
</dbReference>
<dbReference type="SUPFAM" id="SSF56784">
    <property type="entry name" value="HAD-like"/>
    <property type="match status" value="1"/>
</dbReference>
<evidence type="ECO:0000313" key="2">
    <source>
        <dbReference type="Proteomes" id="UP000023561"/>
    </source>
</evidence>
<gene>
    <name evidence="1" type="ORF">GCA01S_032_00140</name>
</gene>
<sequence>MDGANVKAIVFDLDGTLYEETHHFEYYAEQVAKRLREEDQHRFWEDYRAVLSGRHPLRIGSVYDAGEDLILFLQNGIVNEAYHWDGKKLDEEEVKKIYPERVTIDLDRLFSIGDFWWVPSSIGRHYGLTNEDTYAAFLETREWMMGPDFAMNGVPGLAETLEQLKNRTVLILMTNSPEPDSEAILHKLKLADVFHHKIFQAGKPIKTASHLQTIRDRYHIQYEEVISIGDNLENDILPARRLGCRTIFIDAYGLAKQGDADVIVASMSECVPVLRRLL</sequence>
<proteinExistence type="predicted"/>
<dbReference type="InterPro" id="IPR036412">
    <property type="entry name" value="HAD-like_sf"/>
</dbReference>
<reference evidence="1 2" key="1">
    <citation type="submission" date="2014-04" db="EMBL/GenBank/DDBJ databases">
        <title>Whole genome shotgun sequence of Geobacillus caldoxylosilyticus NBRC 107762.</title>
        <authorList>
            <person name="Hosoyama A."/>
            <person name="Hosoyama Y."/>
            <person name="Katano-Makiyama Y."/>
            <person name="Tsuchikane K."/>
            <person name="Ohji S."/>
            <person name="Ichikawa N."/>
            <person name="Yamazoe A."/>
            <person name="Fujita N."/>
        </authorList>
    </citation>
    <scope>NUCLEOTIDE SEQUENCE [LARGE SCALE GENOMIC DNA]</scope>
    <source>
        <strain evidence="1 2">NBRC 107762</strain>
    </source>
</reference>
<dbReference type="EMBL" id="BAWO01000032">
    <property type="protein sequence ID" value="GAJ40097.1"/>
    <property type="molecule type" value="Genomic_DNA"/>
</dbReference>
<dbReference type="Proteomes" id="UP000023561">
    <property type="component" value="Unassembled WGS sequence"/>
</dbReference>
<dbReference type="Pfam" id="PF00702">
    <property type="entry name" value="Hydrolase"/>
    <property type="match status" value="1"/>
</dbReference>
<evidence type="ECO:0000313" key="1">
    <source>
        <dbReference type="EMBL" id="GAJ40097.1"/>
    </source>
</evidence>
<dbReference type="GO" id="GO:0006281">
    <property type="term" value="P:DNA repair"/>
    <property type="evidence" value="ECO:0007669"/>
    <property type="project" value="TreeGrafter"/>
</dbReference>
<evidence type="ECO:0008006" key="3">
    <source>
        <dbReference type="Google" id="ProtNLM"/>
    </source>
</evidence>
<name>A0A023DFR6_9BACL</name>
<dbReference type="RefSeq" id="WP_042409621.1">
    <property type="nucleotide sequence ID" value="NZ_BAWO01000032.1"/>
</dbReference>
<dbReference type="InterPro" id="IPR050155">
    <property type="entry name" value="HAD-like_hydrolase_sf"/>
</dbReference>